<feature type="region of interest" description="Disordered" evidence="3">
    <location>
        <begin position="551"/>
        <end position="581"/>
    </location>
</feature>
<evidence type="ECO:0000256" key="3">
    <source>
        <dbReference type="SAM" id="MobiDB-lite"/>
    </source>
</evidence>
<dbReference type="InterPro" id="IPR029058">
    <property type="entry name" value="AB_hydrolase_fold"/>
</dbReference>
<dbReference type="GO" id="GO:0016787">
    <property type="term" value="F:hydrolase activity"/>
    <property type="evidence" value="ECO:0007669"/>
    <property type="project" value="UniProtKB-KW"/>
</dbReference>
<evidence type="ECO:0000256" key="4">
    <source>
        <dbReference type="SAM" id="SignalP"/>
    </source>
</evidence>
<keyword evidence="6" id="KW-1185">Reference proteome</keyword>
<keyword evidence="1 4" id="KW-0732">Signal</keyword>
<dbReference type="PANTHER" id="PTHR43037:SF1">
    <property type="entry name" value="BLL1128 PROTEIN"/>
    <property type="match status" value="1"/>
</dbReference>
<evidence type="ECO:0000256" key="2">
    <source>
        <dbReference type="ARBA" id="ARBA00022801"/>
    </source>
</evidence>
<dbReference type="AlphaFoldDB" id="A0A9Q3YLR4"/>
<dbReference type="Pfam" id="PF10503">
    <property type="entry name" value="Esterase_PHB"/>
    <property type="match status" value="1"/>
</dbReference>
<dbReference type="Proteomes" id="UP001108027">
    <property type="component" value="Unassembled WGS sequence"/>
</dbReference>
<name>A0A9Q3YLR4_9GAMM</name>
<dbReference type="EMBL" id="JAJGNA010000004">
    <property type="protein sequence ID" value="MCC4308042.1"/>
    <property type="molecule type" value="Genomic_DNA"/>
</dbReference>
<dbReference type="Gene3D" id="3.40.50.1820">
    <property type="entry name" value="alpha/beta hydrolase"/>
    <property type="match status" value="1"/>
</dbReference>
<dbReference type="GO" id="GO:0005576">
    <property type="term" value="C:extracellular region"/>
    <property type="evidence" value="ECO:0007669"/>
    <property type="project" value="InterPro"/>
</dbReference>
<protein>
    <submittedName>
        <fullName evidence="5">PHB depolymerase family esterase</fullName>
    </submittedName>
</protein>
<dbReference type="RefSeq" id="WP_228233368.1">
    <property type="nucleotide sequence ID" value="NZ_JAJGNA010000004.1"/>
</dbReference>
<evidence type="ECO:0000256" key="1">
    <source>
        <dbReference type="ARBA" id="ARBA00022729"/>
    </source>
</evidence>
<dbReference type="NCBIfam" id="TIGR01840">
    <property type="entry name" value="esterase_phb"/>
    <property type="match status" value="1"/>
</dbReference>
<accession>A0A9Q3YLR4</accession>
<comment type="caution">
    <text evidence="5">The sequence shown here is derived from an EMBL/GenBank/DDBJ whole genome shotgun (WGS) entry which is preliminary data.</text>
</comment>
<dbReference type="PANTHER" id="PTHR43037">
    <property type="entry name" value="UNNAMED PRODUCT-RELATED"/>
    <property type="match status" value="1"/>
</dbReference>
<organism evidence="5 6">
    <name type="scientific">Alloalcanivorax marinus</name>
    <dbReference type="NCBI Taxonomy" id="1177169"/>
    <lineage>
        <taxon>Bacteria</taxon>
        <taxon>Pseudomonadati</taxon>
        <taxon>Pseudomonadota</taxon>
        <taxon>Gammaproteobacteria</taxon>
        <taxon>Oceanospirillales</taxon>
        <taxon>Alcanivoracaceae</taxon>
        <taxon>Alloalcanivorax</taxon>
    </lineage>
</organism>
<keyword evidence="2" id="KW-0378">Hydrolase</keyword>
<feature type="chain" id="PRO_5040326882" evidence="4">
    <location>
        <begin position="23"/>
        <end position="640"/>
    </location>
</feature>
<dbReference type="SUPFAM" id="SSF53474">
    <property type="entry name" value="alpha/beta-Hydrolases"/>
    <property type="match status" value="2"/>
</dbReference>
<evidence type="ECO:0000313" key="6">
    <source>
        <dbReference type="Proteomes" id="UP001108027"/>
    </source>
</evidence>
<dbReference type="InterPro" id="IPR010126">
    <property type="entry name" value="Esterase_phb"/>
</dbReference>
<reference evidence="5" key="1">
    <citation type="submission" date="2021-10" db="EMBL/GenBank/DDBJ databases">
        <title>The diversity and Nitrogen Metabolism of Culturable Nitrate-Utilizing Bacteria Within the Oxygen Minimum Zone of the Changjiang (Yangtze River)Estuary.</title>
        <authorList>
            <person name="Zhang D."/>
            <person name="Zheng J."/>
            <person name="Liu S."/>
            <person name="He W."/>
        </authorList>
    </citation>
    <scope>NUCLEOTIDE SEQUENCE</scope>
    <source>
        <strain evidence="5">FXH-223</strain>
    </source>
</reference>
<sequence length="640" mass="65262">MIKTALGALAGTLLLLAGPVQAGSWQDNLSLGGFNNVHLYTPDTDSPVGAGKALLIVLHGCTQSINAYKTANLETAAEEYGMVVAVPDAMNKAGFSCWSYWQGTKSRSAGDYKNLIGLANALSGDAARGIDPNQVYIAGLSSGASFANTTACLAPDVFAGVGVSAGPSVGTSSSGAIGVCEQANVESRCRNLGGAYQSAFDTQVASIAHGDADTTVDTCYNRQNAEGMAGLYGVSELAGSTLISQDGGTAEEFLWQDGRVSMLWLNGLDHSWSGGQGASGNYIGSASINYARYLGEFFSQNNARVNRNLPPSIDGLTLAANGDAIQISGQAADEDGTVTAITLVIEGLAGGGDTLTTTVDGSGAFQATSGGLADDLYTVAVTAEDNDGGQSDPAIDTVRVGPAPPPSAPVLSDIAVSVDGQCATVSGQVVDQNQDLASVTVTFASGAVAADLDGVRYNARACDLPGGANSASVEALDQGGLADTDQIAFQIDAGQVATLDQHISAGRLDYINYANCYLEYGTATFKLTEHATGGDQCQWRDDDASCTGPTRACTGAGGNGGDNGDDGGDNGGGDPQPGCQQESAYNYYHKTAGRAYSTGNYYAPDYFAQGSDQPMAGSTWGMTTLYSTNGGALWQVGTCP</sequence>
<gene>
    <name evidence="5" type="ORF">LL252_05610</name>
</gene>
<dbReference type="InterPro" id="IPR050955">
    <property type="entry name" value="Plant_Biomass_Hydrol_Est"/>
</dbReference>
<proteinExistence type="predicted"/>
<evidence type="ECO:0000313" key="5">
    <source>
        <dbReference type="EMBL" id="MCC4308042.1"/>
    </source>
</evidence>
<feature type="signal peptide" evidence="4">
    <location>
        <begin position="1"/>
        <end position="22"/>
    </location>
</feature>